<proteinExistence type="predicted"/>
<gene>
    <name evidence="2" type="ORF">DPM19_14880</name>
</gene>
<protein>
    <recommendedName>
        <fullName evidence="4">ABC transporter substrate-binding protein</fullName>
    </recommendedName>
</protein>
<dbReference type="SUPFAM" id="SSF53850">
    <property type="entry name" value="Periplasmic binding protein-like II"/>
    <property type="match status" value="1"/>
</dbReference>
<keyword evidence="3" id="KW-1185">Reference proteome</keyword>
<dbReference type="Proteomes" id="UP000251891">
    <property type="component" value="Unassembled WGS sequence"/>
</dbReference>
<feature type="region of interest" description="Disordered" evidence="1">
    <location>
        <begin position="1"/>
        <end position="67"/>
    </location>
</feature>
<comment type="caution">
    <text evidence="2">The sequence shown here is derived from an EMBL/GenBank/DDBJ whole genome shotgun (WGS) entry which is preliminary data.</text>
</comment>
<feature type="compositionally biased region" description="Basic and acidic residues" evidence="1">
    <location>
        <begin position="13"/>
        <end position="23"/>
    </location>
</feature>
<reference evidence="2 3" key="1">
    <citation type="submission" date="2018-06" db="EMBL/GenBank/DDBJ databases">
        <title>Actinomadura craniellae sp. nov. isolated from marine sponge Craniella sp.</title>
        <authorList>
            <person name="Li L."/>
            <person name="Xu Q.H."/>
            <person name="Lin H.W."/>
            <person name="Lu Y.H."/>
        </authorList>
    </citation>
    <scope>NUCLEOTIDE SEQUENCE [LARGE SCALE GENOMIC DNA]</scope>
    <source>
        <strain evidence="2 3">LHW63021</strain>
    </source>
</reference>
<evidence type="ECO:0000313" key="3">
    <source>
        <dbReference type="Proteomes" id="UP000251891"/>
    </source>
</evidence>
<dbReference type="AlphaFoldDB" id="A0A365H567"/>
<name>A0A365H567_9ACTN</name>
<evidence type="ECO:0000256" key="1">
    <source>
        <dbReference type="SAM" id="MobiDB-lite"/>
    </source>
</evidence>
<feature type="compositionally biased region" description="Basic and acidic residues" evidence="1">
    <location>
        <begin position="55"/>
        <end position="65"/>
    </location>
</feature>
<sequence>MLTPGEAAALDDDSPKESPKEPAEEPPEESPGGSSQELPAEPSEVRVAPGWPGEIRLDPPRDVPPTRRGPLRAAAALLAVLLAAGAVAVWRSGVLAPPCADPLTVRVVAHPEIAPALREVAERYTLAENRVRDRCVRVQVVDGTEPGKADAWVPESSIWLGRARAAGLAEVPPMAPQIAVTPVVLAVPQRVAAELRRAGGEPGWRLLRDGRAGKVALSRRVLDPARHATGAIAMLALDQTGEAGGKLVGDLRRGTPATPTALLAGLTGPGRPLLVTTEQAVVAHNRAHPERPAAALLPAEGTLTLDHPFAVLARDPLRREAIAAFEPALRGKPARDALQQAGFRPPDGRFAEGYAARHGLSAEPPALLRFPTQAQLDRAIKAWTDVSGS</sequence>
<evidence type="ECO:0008006" key="4">
    <source>
        <dbReference type="Google" id="ProtNLM"/>
    </source>
</evidence>
<organism evidence="2 3">
    <name type="scientific">Actinomadura craniellae</name>
    <dbReference type="NCBI Taxonomy" id="2231787"/>
    <lineage>
        <taxon>Bacteria</taxon>
        <taxon>Bacillati</taxon>
        <taxon>Actinomycetota</taxon>
        <taxon>Actinomycetes</taxon>
        <taxon>Streptosporangiales</taxon>
        <taxon>Thermomonosporaceae</taxon>
        <taxon>Actinomadura</taxon>
    </lineage>
</organism>
<accession>A0A365H567</accession>
<dbReference type="EMBL" id="QLYX01000006">
    <property type="protein sequence ID" value="RAY14260.1"/>
    <property type="molecule type" value="Genomic_DNA"/>
</dbReference>
<dbReference type="Pfam" id="PF13531">
    <property type="entry name" value="SBP_bac_11"/>
    <property type="match status" value="1"/>
</dbReference>
<evidence type="ECO:0000313" key="2">
    <source>
        <dbReference type="EMBL" id="RAY14260.1"/>
    </source>
</evidence>